<comment type="subcellular location">
    <subcellularLocation>
        <location evidence="1">Cell membrane</location>
        <topology evidence="1">Peripheral membrane protein</topology>
    </subcellularLocation>
</comment>
<evidence type="ECO:0000256" key="7">
    <source>
        <dbReference type="ARBA" id="ARBA00038850"/>
    </source>
</evidence>
<proteinExistence type="predicted"/>
<evidence type="ECO:0000313" key="10">
    <source>
        <dbReference type="EMBL" id="WIX77998.1"/>
    </source>
</evidence>
<dbReference type="PROSITE" id="PS50893">
    <property type="entry name" value="ABC_TRANSPORTER_2"/>
    <property type="match status" value="1"/>
</dbReference>
<feature type="domain" description="ABC transporter" evidence="9">
    <location>
        <begin position="14"/>
        <end position="254"/>
    </location>
</feature>
<dbReference type="FunFam" id="3.40.50.300:FF:000020">
    <property type="entry name" value="Amino acid ABC transporter ATP-binding component"/>
    <property type="match status" value="1"/>
</dbReference>
<dbReference type="Gene3D" id="3.40.50.300">
    <property type="entry name" value="P-loop containing nucleotide triphosphate hydrolases"/>
    <property type="match status" value="1"/>
</dbReference>
<dbReference type="GO" id="GO:0016887">
    <property type="term" value="F:ATP hydrolysis activity"/>
    <property type="evidence" value="ECO:0007669"/>
    <property type="project" value="InterPro"/>
</dbReference>
<dbReference type="InterPro" id="IPR017871">
    <property type="entry name" value="ABC_transporter-like_CS"/>
</dbReference>
<keyword evidence="5 10" id="KW-0067">ATP-binding</keyword>
<dbReference type="PROSITE" id="PS00211">
    <property type="entry name" value="ABC_TRANSPORTER_1"/>
    <property type="match status" value="1"/>
</dbReference>
<dbReference type="CDD" id="cd03262">
    <property type="entry name" value="ABC_HisP_GlnQ"/>
    <property type="match status" value="1"/>
</dbReference>
<keyword evidence="2" id="KW-0813">Transport</keyword>
<evidence type="ECO:0000256" key="6">
    <source>
        <dbReference type="ARBA" id="ARBA00023136"/>
    </source>
</evidence>
<dbReference type="InterPro" id="IPR050086">
    <property type="entry name" value="MetN_ABC_transporter-like"/>
</dbReference>
<keyword evidence="4" id="KW-0547">Nucleotide-binding</keyword>
<keyword evidence="6" id="KW-0472">Membrane</keyword>
<dbReference type="GO" id="GO:0015426">
    <property type="term" value="F:ATPase-coupled polar amino acid-transporter activity"/>
    <property type="evidence" value="ECO:0007669"/>
    <property type="project" value="UniProtKB-EC"/>
</dbReference>
<comment type="catalytic activity">
    <reaction evidence="8">
        <text>a polar amino acid(out) + ATP + H2O = a polar amino acid(in) + ADP + phosphate + H(+)</text>
        <dbReference type="Rhea" id="RHEA:14673"/>
        <dbReference type="ChEBI" id="CHEBI:15377"/>
        <dbReference type="ChEBI" id="CHEBI:15378"/>
        <dbReference type="ChEBI" id="CHEBI:30616"/>
        <dbReference type="ChEBI" id="CHEBI:43474"/>
        <dbReference type="ChEBI" id="CHEBI:62031"/>
        <dbReference type="ChEBI" id="CHEBI:456216"/>
        <dbReference type="EC" id="7.4.2.1"/>
    </reaction>
    <physiologicalReaction direction="left-to-right" evidence="8">
        <dbReference type="Rhea" id="RHEA:14674"/>
    </physiologicalReaction>
</comment>
<dbReference type="GO" id="GO:0005524">
    <property type="term" value="F:ATP binding"/>
    <property type="evidence" value="ECO:0007669"/>
    <property type="project" value="UniProtKB-KW"/>
</dbReference>
<evidence type="ECO:0000256" key="8">
    <source>
        <dbReference type="ARBA" id="ARBA00047624"/>
    </source>
</evidence>
<dbReference type="AlphaFoldDB" id="A0A9Y2IGL9"/>
<dbReference type="Proteomes" id="UP001236014">
    <property type="component" value="Chromosome"/>
</dbReference>
<evidence type="ECO:0000256" key="4">
    <source>
        <dbReference type="ARBA" id="ARBA00022741"/>
    </source>
</evidence>
<dbReference type="SUPFAM" id="SSF52540">
    <property type="entry name" value="P-loop containing nucleoside triphosphate hydrolases"/>
    <property type="match status" value="1"/>
</dbReference>
<evidence type="ECO:0000256" key="3">
    <source>
        <dbReference type="ARBA" id="ARBA00022475"/>
    </source>
</evidence>
<dbReference type="Pfam" id="PF00005">
    <property type="entry name" value="ABC_tran"/>
    <property type="match status" value="1"/>
</dbReference>
<dbReference type="InterPro" id="IPR027417">
    <property type="entry name" value="P-loop_NTPase"/>
</dbReference>
<dbReference type="PANTHER" id="PTHR43166:SF35">
    <property type="entry name" value="L-CYSTINE IMPORT ATP-BINDING PROTEIN TCYN"/>
    <property type="match status" value="1"/>
</dbReference>
<dbReference type="KEGG" id="acab:QRX50_42490"/>
<evidence type="ECO:0000256" key="2">
    <source>
        <dbReference type="ARBA" id="ARBA00022448"/>
    </source>
</evidence>
<evidence type="ECO:0000256" key="5">
    <source>
        <dbReference type="ARBA" id="ARBA00022840"/>
    </source>
</evidence>
<dbReference type="EMBL" id="CP127294">
    <property type="protein sequence ID" value="WIX77998.1"/>
    <property type="molecule type" value="Genomic_DNA"/>
</dbReference>
<dbReference type="InterPro" id="IPR003593">
    <property type="entry name" value="AAA+_ATPase"/>
</dbReference>
<protein>
    <recommendedName>
        <fullName evidence="7">ABC-type polar-amino-acid transporter</fullName>
        <ecNumber evidence="7">7.4.2.1</ecNumber>
    </recommendedName>
</protein>
<sequence length="264" mass="29320">MTQQPAIEAAPPLLHLSGLYKSFGTNEILRGIDLEVHAGETVAIIGPSGTGKSTLLRCVNWLEKPSAGEVMLDGVRLRAEMTGKEEQQAIRALRSRVGMVFQQYNLWPHFSVLRNVTEGQVRVLGTDPGEAKAKAREFLARVRMEDFEDRYPSQLSGGQQQRVAIARTLAMGPRLVLFDEVTSALDPELVGEVLETMKQLADDGLTMLVVTHEMGFARRVADRVVFMNGGHIAEQGPAEVVFENPVHDRTRAFFDHVRRSSWTV</sequence>
<accession>A0A9Y2IGL9</accession>
<dbReference type="EC" id="7.4.2.1" evidence="7"/>
<keyword evidence="11" id="KW-1185">Reference proteome</keyword>
<dbReference type="GO" id="GO:0005886">
    <property type="term" value="C:plasma membrane"/>
    <property type="evidence" value="ECO:0007669"/>
    <property type="project" value="UniProtKB-SubCell"/>
</dbReference>
<dbReference type="SMART" id="SM00382">
    <property type="entry name" value="AAA"/>
    <property type="match status" value="1"/>
</dbReference>
<organism evidence="10 11">
    <name type="scientific">Amycolatopsis carbonis</name>
    <dbReference type="NCBI Taxonomy" id="715471"/>
    <lineage>
        <taxon>Bacteria</taxon>
        <taxon>Bacillati</taxon>
        <taxon>Actinomycetota</taxon>
        <taxon>Actinomycetes</taxon>
        <taxon>Pseudonocardiales</taxon>
        <taxon>Pseudonocardiaceae</taxon>
        <taxon>Amycolatopsis</taxon>
    </lineage>
</organism>
<evidence type="ECO:0000313" key="11">
    <source>
        <dbReference type="Proteomes" id="UP001236014"/>
    </source>
</evidence>
<evidence type="ECO:0000259" key="9">
    <source>
        <dbReference type="PROSITE" id="PS50893"/>
    </source>
</evidence>
<dbReference type="RefSeq" id="WP_285968732.1">
    <property type="nucleotide sequence ID" value="NZ_CP127294.1"/>
</dbReference>
<gene>
    <name evidence="10" type="ORF">QRX50_42490</name>
</gene>
<keyword evidence="3" id="KW-1003">Cell membrane</keyword>
<reference evidence="10 11" key="1">
    <citation type="submission" date="2023-06" db="EMBL/GenBank/DDBJ databases">
        <authorList>
            <person name="Oyuntsetseg B."/>
            <person name="Kim S.B."/>
        </authorList>
    </citation>
    <scope>NUCLEOTIDE SEQUENCE [LARGE SCALE GENOMIC DNA]</scope>
    <source>
        <strain evidence="10 11">2-15</strain>
    </source>
</reference>
<dbReference type="InterPro" id="IPR030679">
    <property type="entry name" value="ABC_ATPase_HisP-typ"/>
</dbReference>
<evidence type="ECO:0000256" key="1">
    <source>
        <dbReference type="ARBA" id="ARBA00004202"/>
    </source>
</evidence>
<dbReference type="PIRSF" id="PIRSF039085">
    <property type="entry name" value="ABC_ATPase_HisP"/>
    <property type="match status" value="1"/>
</dbReference>
<dbReference type="InterPro" id="IPR003439">
    <property type="entry name" value="ABC_transporter-like_ATP-bd"/>
</dbReference>
<name>A0A9Y2IGL9_9PSEU</name>
<dbReference type="PANTHER" id="PTHR43166">
    <property type="entry name" value="AMINO ACID IMPORT ATP-BINDING PROTEIN"/>
    <property type="match status" value="1"/>
</dbReference>